<evidence type="ECO:0000256" key="12">
    <source>
        <dbReference type="ARBA" id="ARBA00022989"/>
    </source>
</evidence>
<evidence type="ECO:0000256" key="3">
    <source>
        <dbReference type="ARBA" id="ARBA00022506"/>
    </source>
</evidence>
<keyword evidence="14 18" id="KW-0472">Membrane</keyword>
<keyword evidence="3" id="KW-1168">Fusion of virus membrane with host membrane</keyword>
<dbReference type="GO" id="GO:0020002">
    <property type="term" value="C:host cell plasma membrane"/>
    <property type="evidence" value="ECO:0007669"/>
    <property type="project" value="UniProtKB-SubCell"/>
</dbReference>
<protein>
    <recommendedName>
        <fullName evidence="2 18">Fusion glycoprotein F0</fullName>
    </recommendedName>
</protein>
<evidence type="ECO:0000256" key="17">
    <source>
        <dbReference type="ARBA" id="ARBA00023296"/>
    </source>
</evidence>
<evidence type="ECO:0000256" key="8">
    <source>
        <dbReference type="ARBA" id="ARBA00022729"/>
    </source>
</evidence>
<evidence type="ECO:0000256" key="13">
    <source>
        <dbReference type="ARBA" id="ARBA00023054"/>
    </source>
</evidence>
<proteinExistence type="inferred from homology"/>
<keyword evidence="12 18" id="KW-1133">Transmembrane helix</keyword>
<keyword evidence="16" id="KW-0325">Glycoprotein</keyword>
<evidence type="ECO:0000256" key="5">
    <source>
        <dbReference type="ARBA" id="ARBA00022521"/>
    </source>
</evidence>
<dbReference type="SUPFAM" id="SSF58069">
    <property type="entry name" value="Virus ectodomain"/>
    <property type="match status" value="1"/>
</dbReference>
<evidence type="ECO:0000256" key="10">
    <source>
        <dbReference type="ARBA" id="ARBA00022870"/>
    </source>
</evidence>
<dbReference type="Gene3D" id="2.60.40.1690">
    <property type="entry name" value="Head and neck region of the ectodomain of NDV fusion glycoprotein"/>
    <property type="match status" value="1"/>
</dbReference>
<keyword evidence="15" id="KW-1015">Disulfide bond</keyword>
<dbReference type="EMBL" id="KT749882">
    <property type="protein sequence ID" value="ALW95385.1"/>
    <property type="molecule type" value="Viral_cRNA"/>
</dbReference>
<dbReference type="Pfam" id="PF00523">
    <property type="entry name" value="Fusion_gly"/>
    <property type="match status" value="1"/>
</dbReference>
<evidence type="ECO:0000256" key="6">
    <source>
        <dbReference type="ARBA" id="ARBA00022595"/>
    </source>
</evidence>
<dbReference type="Gene3D" id="1.10.287.2480">
    <property type="match status" value="2"/>
</dbReference>
<accession>A0A1B0UFU1</accession>
<evidence type="ECO:0000256" key="14">
    <source>
        <dbReference type="ARBA" id="ARBA00023136"/>
    </source>
</evidence>
<sequence>MQIIILRPAIILSIALLVTSQVPRDKLANLGIIIKDSKALKIAGSYENRYIVLNLVPTIENVNGCGSIQIAKYKEMLERLLIPIKDALDLQESLIVIDNETVNNNYRPQYRFVGAIIGTIALGVATAAQVTAGVALMEAREAKRDISVLKEAIGKTQNSIEKLQNSAGEQILALKMLQDYVNGEIKPAIEELGCETAALKLGIALTQHYTELTNAFGSNLGSIGEKSLTLQALSSLYKTNITDILTTTNLGKTDIYDIIYAEQVKGRVIDVDLRRYMVTISVKIPILSEIPGVLIYEVSSISYNIDGTEWYAAVPNHILSKSAYIGGADISDCIESGLTYICPRDPAQIIADNQQQCFLGHLDKCPITKVVDNLVPKFAFINGGVVANCIASTCTCGEERVQVSQDRNKGVTFLTHNNCGLIGINGMEFHANKKGSDATWNISPIGVGPAVSLRPIDISLQIVSATNFLNSSRKDLMKAKEILNQVGNLRDLTVITIINIVIIAVLLICVTGLGVLYHQLKSALVMRDKMSVLNNSSYSLEPRTAQVQVIKPTSFMG</sequence>
<evidence type="ECO:0000256" key="9">
    <source>
        <dbReference type="ARBA" id="ARBA00022844"/>
    </source>
</evidence>
<name>A0A1B0UFU1_9MONO</name>
<keyword evidence="13" id="KW-0175">Coiled coil</keyword>
<dbReference type="GO" id="GO:0019031">
    <property type="term" value="C:viral envelope"/>
    <property type="evidence" value="ECO:0007669"/>
    <property type="project" value="UniProtKB-KW"/>
</dbReference>
<evidence type="ECO:0000256" key="18">
    <source>
        <dbReference type="RuleBase" id="RU003705"/>
    </source>
</evidence>
<evidence type="ECO:0000256" key="2">
    <source>
        <dbReference type="ARBA" id="ARBA00016586"/>
    </source>
</evidence>
<keyword evidence="6" id="KW-1162">Viral penetration into host cytoplasm</keyword>
<comment type="similarity">
    <text evidence="1 18">Belongs to the paramyxoviruses fusion glycoprotein family.</text>
</comment>
<keyword evidence="7 18" id="KW-0812">Transmembrane</keyword>
<evidence type="ECO:0000313" key="19">
    <source>
        <dbReference type="EMBL" id="ALW95385.1"/>
    </source>
</evidence>
<dbReference type="InterPro" id="IPR000776">
    <property type="entry name" value="Fusion_F0_Paramyxovir"/>
</dbReference>
<dbReference type="Gene3D" id="2.40.490.10">
    <property type="entry name" value="Newcastle disease virus like domain"/>
    <property type="match status" value="1"/>
</dbReference>
<dbReference type="SUPFAM" id="SSF69922">
    <property type="entry name" value="Head and neck region of the ectodomain of NDV fusion glycoprotein"/>
    <property type="match status" value="1"/>
</dbReference>
<feature type="transmembrane region" description="Helical" evidence="18">
    <location>
        <begin position="492"/>
        <end position="517"/>
    </location>
</feature>
<gene>
    <name evidence="19" type="primary">F</name>
</gene>
<comment type="subcellular location">
    <subcellularLocation>
        <location evidence="18">Virion membrane</location>
        <topology evidence="18">Single-pass type I membrane protein</topology>
    </subcellularLocation>
    <subcellularLocation>
        <location evidence="18">Host cell membrane</location>
        <topology evidence="18">Single-pass membrane protein</topology>
    </subcellularLocation>
</comment>
<dbReference type="GO" id="GO:0046718">
    <property type="term" value="P:symbiont entry into host cell"/>
    <property type="evidence" value="ECO:0007669"/>
    <property type="project" value="UniProtKB-KW"/>
</dbReference>
<keyword evidence="5" id="KW-1169">Fusion of virus membrane with host cell membrane</keyword>
<reference evidence="19" key="1">
    <citation type="journal article" date="2016" name="J. Gen. Virol.">
        <title>Widespread detection and characterization of porcine parainfluenza virus 1 in pigs in the USA.</title>
        <authorList>
            <person name="Palinski R.M."/>
            <person name="Chen Z."/>
            <person name="Henningson J.N."/>
            <person name="Lang Y."/>
            <person name="Rowland R.R."/>
            <person name="Fang Y."/>
            <person name="Prickett J."/>
            <person name="Gauger P.C."/>
            <person name="Hause B.M."/>
        </authorList>
    </citation>
    <scope>NUCLEOTIDE SEQUENCE</scope>
    <source>
        <strain evidence="19">1438-1</strain>
    </source>
</reference>
<evidence type="ECO:0000256" key="15">
    <source>
        <dbReference type="ARBA" id="ARBA00023157"/>
    </source>
</evidence>
<keyword evidence="10" id="KW-1043">Host membrane</keyword>
<keyword evidence="4" id="KW-1032">Host cell membrane</keyword>
<organism evidence="19">
    <name type="scientific">Porcine parainfluenza virus</name>
    <dbReference type="NCBI Taxonomy" id="251774"/>
    <lineage>
        <taxon>Viruses</taxon>
        <taxon>Riboviria</taxon>
        <taxon>Orthornavirae</taxon>
        <taxon>Negarnaviricota</taxon>
        <taxon>Haploviricotina</taxon>
        <taxon>Monjiviricetes</taxon>
        <taxon>Mononegavirales</taxon>
        <taxon>Paramyxoviridae</taxon>
        <taxon>Rubulavirinae</taxon>
        <taxon>Rubulavirus</taxon>
    </lineage>
</organism>
<evidence type="ECO:0000256" key="4">
    <source>
        <dbReference type="ARBA" id="ARBA00022511"/>
    </source>
</evidence>
<evidence type="ECO:0000256" key="1">
    <source>
        <dbReference type="ARBA" id="ARBA00008211"/>
    </source>
</evidence>
<evidence type="ECO:0000256" key="11">
    <source>
        <dbReference type="ARBA" id="ARBA00022879"/>
    </source>
</evidence>
<evidence type="ECO:0000256" key="16">
    <source>
        <dbReference type="ARBA" id="ARBA00023180"/>
    </source>
</evidence>
<dbReference type="GO" id="GO:0019064">
    <property type="term" value="P:fusion of virus membrane with host plasma membrane"/>
    <property type="evidence" value="ECO:0007669"/>
    <property type="project" value="UniProtKB-KW"/>
</dbReference>
<keyword evidence="9" id="KW-0946">Virion</keyword>
<evidence type="ECO:0000256" key="7">
    <source>
        <dbReference type="ARBA" id="ARBA00022692"/>
    </source>
</evidence>
<keyword evidence="11 18" id="KW-0261">Viral envelope protein</keyword>
<comment type="subunit">
    <text evidence="18">Homotrimer of disulfide-linked F1-F2.</text>
</comment>
<keyword evidence="17" id="KW-1160">Virus entry into host cell</keyword>
<keyword evidence="8" id="KW-0732">Signal</keyword>
<dbReference type="GO" id="GO:0055036">
    <property type="term" value="C:virion membrane"/>
    <property type="evidence" value="ECO:0007669"/>
    <property type="project" value="UniProtKB-SubCell"/>
</dbReference>